<gene>
    <name evidence="3" type="ORF">MAGMO_1283</name>
</gene>
<feature type="signal peptide" evidence="2">
    <location>
        <begin position="1"/>
        <end position="24"/>
    </location>
</feature>
<dbReference type="EMBL" id="LO017727">
    <property type="protein sequence ID" value="CRH05475.1"/>
    <property type="molecule type" value="Genomic_DNA"/>
</dbReference>
<evidence type="ECO:0008006" key="4">
    <source>
        <dbReference type="Google" id="ProtNLM"/>
    </source>
</evidence>
<reference evidence="3" key="1">
    <citation type="submission" date="2015-04" db="EMBL/GenBank/DDBJ databases">
        <authorList>
            <person name="Syromyatnikov M.Y."/>
            <person name="Popov V.N."/>
        </authorList>
    </citation>
    <scope>NUCLEOTIDE SEQUENCE</scope>
    <source>
        <strain evidence="3">MO-1</strain>
    </source>
</reference>
<evidence type="ECO:0000256" key="2">
    <source>
        <dbReference type="SAM" id="SignalP"/>
    </source>
</evidence>
<feature type="chain" id="PRO_5013137061" description="Tetratricopeptide repeat protein" evidence="2">
    <location>
        <begin position="25"/>
        <end position="654"/>
    </location>
</feature>
<protein>
    <recommendedName>
        <fullName evidence="4">Tetratricopeptide repeat protein</fullName>
    </recommendedName>
</protein>
<dbReference type="SUPFAM" id="SSF48452">
    <property type="entry name" value="TPR-like"/>
    <property type="match status" value="3"/>
</dbReference>
<feature type="repeat" description="TPR" evidence="1">
    <location>
        <begin position="132"/>
        <end position="165"/>
    </location>
</feature>
<evidence type="ECO:0000313" key="3">
    <source>
        <dbReference type="EMBL" id="CRH05475.1"/>
    </source>
</evidence>
<dbReference type="InterPro" id="IPR011990">
    <property type="entry name" value="TPR-like_helical_dom_sf"/>
</dbReference>
<sequence>MSPLVRITLLLTLLSWYAASPLQAEEPSPFAQVMQSRLIQLEKEQKQPNLSPQVAHEISLEKRFVTTALSDLPKAQVRFEDTLIDLVERLKAWGKKVSASGLQSMMLKLQQPDAKQQLNKMLQARKTANNKALLLFTLAELAERYGSYRQSMHFFEQAIHHAPDQDTLYLDGSEVAAILGRRGQAEAWTEKLIELSKRRGGKESIELRNAYLAAGLNQMILKDGAAAEKAFMQAVDLAEKQQENSAAGSDQQLIMIMAQMELVGALELQKRDLEAGLLKAQAVTELEGALANYVPTIAQLLAKQAYKKLDAALVKRLRMMRRHKIDNERIELYYKFSRANALRGQHQFAAALEQYLWVEQKMPRHAVFWRDIDMRYELYSGLAVSLHYSNQLAAALYIYDKLLKLLDRVTIESLDIPYLKAVTQKQLGELTLALGHYKVADEELEAAVQQFLALDEPHLRQLLELRYMQSEAALKQGKRATAQQHVEKALKTHDSIVPVQTPIQVVLQAQLGLLLAEKGEQEQALAYYSHAVKWLKTNKQKPTRVEAAIPLKLAGIMLKQGKLKRVNEISNYALTLIPQELGEGYPLIPQFYTLKGEAALAAGKQERAQGYFNRAIQWLSKHLREDHPEVLRNLKLMTQAQGVIKRGDNPEQLP</sequence>
<dbReference type="SMART" id="SM00028">
    <property type="entry name" value="TPR"/>
    <property type="match status" value="7"/>
</dbReference>
<organism evidence="3">
    <name type="scientific">Magnetococcus massalia (strain MO-1)</name>
    <dbReference type="NCBI Taxonomy" id="451514"/>
    <lineage>
        <taxon>Bacteria</taxon>
        <taxon>Pseudomonadati</taxon>
        <taxon>Pseudomonadota</taxon>
        <taxon>Magnetococcia</taxon>
        <taxon>Magnetococcales</taxon>
        <taxon>Magnetococcaceae</taxon>
        <taxon>Magnetococcus</taxon>
    </lineage>
</organism>
<dbReference type="AlphaFoldDB" id="A0A1S7LEV8"/>
<name>A0A1S7LEV8_MAGMO</name>
<accession>A0A1S7LEV8</accession>
<proteinExistence type="predicted"/>
<dbReference type="InterPro" id="IPR019734">
    <property type="entry name" value="TPR_rpt"/>
</dbReference>
<dbReference type="PROSITE" id="PS50005">
    <property type="entry name" value="TPR"/>
    <property type="match status" value="1"/>
</dbReference>
<keyword evidence="1" id="KW-0802">TPR repeat</keyword>
<dbReference type="Gene3D" id="1.25.40.10">
    <property type="entry name" value="Tetratricopeptide repeat domain"/>
    <property type="match status" value="2"/>
</dbReference>
<keyword evidence="2" id="KW-0732">Signal</keyword>
<evidence type="ECO:0000256" key="1">
    <source>
        <dbReference type="PROSITE-ProRule" id="PRU00339"/>
    </source>
</evidence>